<dbReference type="InParanoid" id="G0PBZ4"/>
<organism evidence="3">
    <name type="scientific">Caenorhabditis brenneri</name>
    <name type="common">Nematode worm</name>
    <dbReference type="NCBI Taxonomy" id="135651"/>
    <lineage>
        <taxon>Eukaryota</taxon>
        <taxon>Metazoa</taxon>
        <taxon>Ecdysozoa</taxon>
        <taxon>Nematoda</taxon>
        <taxon>Chromadorea</taxon>
        <taxon>Rhabditida</taxon>
        <taxon>Rhabditina</taxon>
        <taxon>Rhabditomorpha</taxon>
        <taxon>Rhabditoidea</taxon>
        <taxon>Rhabditidae</taxon>
        <taxon>Peloderinae</taxon>
        <taxon>Caenorhabditis</taxon>
    </lineage>
</organism>
<dbReference type="EMBL" id="GL380224">
    <property type="protein sequence ID" value="EGT50729.1"/>
    <property type="molecule type" value="Genomic_DNA"/>
</dbReference>
<protein>
    <submittedName>
        <fullName evidence="2">Uncharacterized protein</fullName>
    </submittedName>
</protein>
<proteinExistence type="predicted"/>
<keyword evidence="1" id="KW-0175">Coiled coil</keyword>
<name>G0PBZ4_CAEBE</name>
<sequence>MDFKAKLLAEMAKKRKAVSSLEVKDGNAKFVRGADLETRRNQEYEAKQEELAKKKKLAQPDLNEGWENELQTAMKVIGKEMDKAVVEGTADSATRHDIALPKGYEEDNWKSIEHMSTLLGVGE</sequence>
<evidence type="ECO:0000256" key="1">
    <source>
        <dbReference type="SAM" id="Coils"/>
    </source>
</evidence>
<feature type="coiled-coil region" evidence="1">
    <location>
        <begin position="4"/>
        <end position="54"/>
    </location>
</feature>
<keyword evidence="3" id="KW-1185">Reference proteome</keyword>
<dbReference type="OrthoDB" id="6921389at2759"/>
<evidence type="ECO:0000313" key="3">
    <source>
        <dbReference type="Proteomes" id="UP000008068"/>
    </source>
</evidence>
<dbReference type="eggNOG" id="KOG2808">
    <property type="taxonomic scope" value="Eukaryota"/>
</dbReference>
<reference evidence="3" key="1">
    <citation type="submission" date="2011-07" db="EMBL/GenBank/DDBJ databases">
        <authorList>
            <consortium name="Caenorhabditis brenneri Sequencing and Analysis Consortium"/>
            <person name="Wilson R.K."/>
        </authorList>
    </citation>
    <scope>NUCLEOTIDE SEQUENCE [LARGE SCALE GENOMIC DNA]</scope>
    <source>
        <strain evidence="3">PB2801</strain>
    </source>
</reference>
<dbReference type="HOGENOM" id="CLU_2017218_0_0_1"/>
<accession>G0PBZ4</accession>
<evidence type="ECO:0000313" key="2">
    <source>
        <dbReference type="EMBL" id="EGT50729.1"/>
    </source>
</evidence>
<gene>
    <name evidence="2" type="ORF">CAEBREN_28308</name>
</gene>
<dbReference type="Proteomes" id="UP000008068">
    <property type="component" value="Unassembled WGS sequence"/>
</dbReference>
<dbReference type="AlphaFoldDB" id="G0PBZ4"/>
<dbReference type="STRING" id="135651.G0PBZ4"/>